<evidence type="ECO:0000256" key="1">
    <source>
        <dbReference type="SAM" id="SignalP"/>
    </source>
</evidence>
<comment type="caution">
    <text evidence="2">The sequence shown here is derived from an EMBL/GenBank/DDBJ whole genome shotgun (WGS) entry which is preliminary data.</text>
</comment>
<proteinExistence type="predicted"/>
<keyword evidence="3" id="KW-1185">Reference proteome</keyword>
<dbReference type="EMBL" id="JABWGN010000013">
    <property type="protein sequence ID" value="NUW35972.1"/>
    <property type="molecule type" value="Genomic_DNA"/>
</dbReference>
<dbReference type="Proteomes" id="UP000586042">
    <property type="component" value="Unassembled WGS sequence"/>
</dbReference>
<feature type="signal peptide" evidence="1">
    <location>
        <begin position="1"/>
        <end position="30"/>
    </location>
</feature>
<dbReference type="AlphaFoldDB" id="A0A7Y6M630"/>
<sequence length="181" mass="18767">MIQHTTARVALGTFLAAGLALVGPAAAAHAATEATGTPAAHTAARETFGPSGYGGVKLRMSAKAAAATGKISRLRGQDSPSCTSWQLKAHPVGHDAVGLYISKKRGVALIFAPQGARTPEGIGIGSTYTQIKKLYPRLKTAASGYPYVDVAGNPGAYYSFLLHKGKVYEMALALHTQDCVN</sequence>
<reference evidence="2 3" key="1">
    <citation type="submission" date="2020-06" db="EMBL/GenBank/DDBJ databases">
        <title>Nonomuraea sp. SMC257, a novel actinomycete isolated from soil.</title>
        <authorList>
            <person name="Chanama M."/>
        </authorList>
    </citation>
    <scope>NUCLEOTIDE SEQUENCE [LARGE SCALE GENOMIC DNA]</scope>
    <source>
        <strain evidence="2 3">SMC257</strain>
    </source>
</reference>
<gene>
    <name evidence="2" type="ORF">HTZ77_31815</name>
</gene>
<evidence type="ECO:0000313" key="3">
    <source>
        <dbReference type="Proteomes" id="UP000586042"/>
    </source>
</evidence>
<keyword evidence="1" id="KW-0732">Signal</keyword>
<dbReference type="RefSeq" id="WP_175593421.1">
    <property type="nucleotide sequence ID" value="NZ_JABWGN010000013.1"/>
</dbReference>
<evidence type="ECO:0000313" key="2">
    <source>
        <dbReference type="EMBL" id="NUW35972.1"/>
    </source>
</evidence>
<name>A0A7Y6M630_9ACTN</name>
<organism evidence="2 3">
    <name type="scientific">Nonomuraea montanisoli</name>
    <dbReference type="NCBI Taxonomy" id="2741721"/>
    <lineage>
        <taxon>Bacteria</taxon>
        <taxon>Bacillati</taxon>
        <taxon>Actinomycetota</taxon>
        <taxon>Actinomycetes</taxon>
        <taxon>Streptosporangiales</taxon>
        <taxon>Streptosporangiaceae</taxon>
        <taxon>Nonomuraea</taxon>
    </lineage>
</organism>
<protein>
    <submittedName>
        <fullName evidence="2">Uncharacterized protein</fullName>
    </submittedName>
</protein>
<accession>A0A7Y6M630</accession>
<feature type="chain" id="PRO_5030514434" evidence="1">
    <location>
        <begin position="31"/>
        <end position="181"/>
    </location>
</feature>